<accession>A0ABT1EBI2</accession>
<protein>
    <submittedName>
        <fullName evidence="2">Uncharacterized protein</fullName>
    </submittedName>
</protein>
<organism evidence="2 3">
    <name type="scientific">Aequitasia blattaphilus</name>
    <dbReference type="NCBI Taxonomy" id="2949332"/>
    <lineage>
        <taxon>Bacteria</taxon>
        <taxon>Bacillati</taxon>
        <taxon>Bacillota</taxon>
        <taxon>Clostridia</taxon>
        <taxon>Lachnospirales</taxon>
        <taxon>Lachnospiraceae</taxon>
        <taxon>Aequitasia</taxon>
    </lineage>
</organism>
<dbReference type="Proteomes" id="UP001523566">
    <property type="component" value="Unassembled WGS sequence"/>
</dbReference>
<feature type="transmembrane region" description="Helical" evidence="1">
    <location>
        <begin position="30"/>
        <end position="51"/>
    </location>
</feature>
<proteinExistence type="predicted"/>
<feature type="transmembrane region" description="Helical" evidence="1">
    <location>
        <begin position="5"/>
        <end position="24"/>
    </location>
</feature>
<keyword evidence="3" id="KW-1185">Reference proteome</keyword>
<name>A0ABT1EBI2_9FIRM</name>
<keyword evidence="1" id="KW-0812">Transmembrane</keyword>
<dbReference type="EMBL" id="JAMZFW010000020">
    <property type="protein sequence ID" value="MCP1103193.1"/>
    <property type="molecule type" value="Genomic_DNA"/>
</dbReference>
<comment type="caution">
    <text evidence="2">The sequence shown here is derived from an EMBL/GenBank/DDBJ whole genome shotgun (WGS) entry which is preliminary data.</text>
</comment>
<evidence type="ECO:0000256" key="1">
    <source>
        <dbReference type="SAM" id="Phobius"/>
    </source>
</evidence>
<gene>
    <name evidence="2" type="ORF">NK125_12310</name>
</gene>
<dbReference type="RefSeq" id="WP_262066977.1">
    <property type="nucleotide sequence ID" value="NZ_JAMXOD010000020.1"/>
</dbReference>
<sequence length="74" mass="8470">MKVRILYTVMVTIFTVTFAVGVFMNPNFNIYDFCMNLASEILGLAIALVIVETYIKEKAKRDDSQKDLNCDEKL</sequence>
<evidence type="ECO:0000313" key="2">
    <source>
        <dbReference type="EMBL" id="MCP1103193.1"/>
    </source>
</evidence>
<evidence type="ECO:0000313" key="3">
    <source>
        <dbReference type="Proteomes" id="UP001523566"/>
    </source>
</evidence>
<keyword evidence="1" id="KW-1133">Transmembrane helix</keyword>
<reference evidence="2 3" key="1">
    <citation type="journal article" date="2022" name="Genome Biol. Evol.">
        <title>Host diet, physiology and behaviors set the stage for Lachnospiraceae cladogenesis.</title>
        <authorList>
            <person name="Vera-Ponce De Leon A."/>
            <person name="Schneider M."/>
            <person name="Jahnes B.C."/>
            <person name="Sadowski V."/>
            <person name="Camuy-Velez L.A."/>
            <person name="Duan J."/>
            <person name="Sabree Z.L."/>
        </authorList>
    </citation>
    <scope>NUCLEOTIDE SEQUENCE [LARGE SCALE GENOMIC DNA]</scope>
    <source>
        <strain evidence="2 3">PAL113</strain>
    </source>
</reference>
<keyword evidence="1" id="KW-0472">Membrane</keyword>